<evidence type="ECO:0000256" key="13">
    <source>
        <dbReference type="ARBA" id="ARBA00023136"/>
    </source>
</evidence>
<keyword evidence="10" id="KW-0067">ATP-binding</keyword>
<sequence>MRIRRSLKIYFLFAVISVGALVVLVFSTLAASFFIQGSDVTIRYGMTQMAREIAGSEVHPNQLQGFAVYQHWEDTPELVREHIPKLQTHQAFGKYVERDNWFDIPTAAAYVLRYDHAPQGTFYISWVFTDILSHLQKNNADINYYLRILIYAIIAITLFSLIMVVLLHRIAIPVERLIDWAKELSSGNLNRAAPDFYYNELNNLAEIIHSSLQSVQTALNREKQFLSHASHELRTPISVVRSNSQLMKRLLQKEGTQEKQQEVLDRILRAGMTMTELCETLLWLNRGKFDNLSTEHVDLEKLVHQIRYELDYLVRDKEIDIVIETEPASSQLPLGMVRIVLGNLIRNAFQHTYHGQVEIIQLGQTVKIRNCSGIGETDESLGFGLGLHLTSCIIEHYQWPYHVEELATGRDVYISFTAVEIDRETSQS</sequence>
<feature type="domain" description="HAMP" evidence="16">
    <location>
        <begin position="168"/>
        <end position="220"/>
    </location>
</feature>
<name>A0A1N6M5Z6_9VIBR</name>
<dbReference type="Gene3D" id="3.30.565.10">
    <property type="entry name" value="Histidine kinase-like ATPase, C-terminal domain"/>
    <property type="match status" value="1"/>
</dbReference>
<dbReference type="InterPro" id="IPR003660">
    <property type="entry name" value="HAMP_dom"/>
</dbReference>
<dbReference type="Gene3D" id="1.10.287.130">
    <property type="match status" value="1"/>
</dbReference>
<dbReference type="CDD" id="cd00082">
    <property type="entry name" value="HisKA"/>
    <property type="match status" value="1"/>
</dbReference>
<evidence type="ECO:0000256" key="9">
    <source>
        <dbReference type="ARBA" id="ARBA00022777"/>
    </source>
</evidence>
<evidence type="ECO:0000259" key="15">
    <source>
        <dbReference type="PROSITE" id="PS50109"/>
    </source>
</evidence>
<dbReference type="AlphaFoldDB" id="A0A1N6M5Z6"/>
<reference evidence="17" key="2">
    <citation type="submission" date="2019-11" db="EMBL/GenBank/DDBJ databases">
        <authorList>
            <person name="January G."/>
            <person name="Bunk B."/>
        </authorList>
    </citation>
    <scope>NUCLEOTIDE SEQUENCE</scope>
    <source>
        <strain evidence="17">3.6</strain>
    </source>
</reference>
<keyword evidence="9 18" id="KW-0418">Kinase</keyword>
<evidence type="ECO:0000256" key="12">
    <source>
        <dbReference type="ARBA" id="ARBA00023012"/>
    </source>
</evidence>
<dbReference type="PANTHER" id="PTHR45528:SF1">
    <property type="entry name" value="SENSOR HISTIDINE KINASE CPXA"/>
    <property type="match status" value="1"/>
</dbReference>
<dbReference type="Proteomes" id="UP000515264">
    <property type="component" value="Chromosome 1"/>
</dbReference>
<protein>
    <recommendedName>
        <fullName evidence="3">histidine kinase</fullName>
        <ecNumber evidence="3">2.7.13.3</ecNumber>
    </recommendedName>
</protein>
<dbReference type="Gene3D" id="6.10.340.10">
    <property type="match status" value="1"/>
</dbReference>
<keyword evidence="5" id="KW-0597">Phosphoprotein</keyword>
<dbReference type="EC" id="2.7.13.3" evidence="3"/>
<dbReference type="SMART" id="SM00388">
    <property type="entry name" value="HisKA"/>
    <property type="match status" value="1"/>
</dbReference>
<evidence type="ECO:0000256" key="7">
    <source>
        <dbReference type="ARBA" id="ARBA00022692"/>
    </source>
</evidence>
<dbReference type="OrthoDB" id="9121563at2"/>
<dbReference type="GO" id="GO:0005524">
    <property type="term" value="F:ATP binding"/>
    <property type="evidence" value="ECO:0007669"/>
    <property type="project" value="UniProtKB-KW"/>
</dbReference>
<evidence type="ECO:0000313" key="20">
    <source>
        <dbReference type="Proteomes" id="UP000515264"/>
    </source>
</evidence>
<evidence type="ECO:0000256" key="1">
    <source>
        <dbReference type="ARBA" id="ARBA00000085"/>
    </source>
</evidence>
<keyword evidence="12" id="KW-0902">Two-component regulatory system</keyword>
<organism evidence="18 19">
    <name type="scientific">Vibrio spartinae</name>
    <dbReference type="NCBI Taxonomy" id="1918945"/>
    <lineage>
        <taxon>Bacteria</taxon>
        <taxon>Pseudomonadati</taxon>
        <taxon>Pseudomonadota</taxon>
        <taxon>Gammaproteobacteria</taxon>
        <taxon>Vibrionales</taxon>
        <taxon>Vibrionaceae</taxon>
        <taxon>Vibrio</taxon>
    </lineage>
</organism>
<keyword evidence="4" id="KW-1003">Cell membrane</keyword>
<keyword evidence="13 14" id="KW-0472">Membrane</keyword>
<evidence type="ECO:0000256" key="14">
    <source>
        <dbReference type="SAM" id="Phobius"/>
    </source>
</evidence>
<proteinExistence type="predicted"/>
<dbReference type="SUPFAM" id="SSF55874">
    <property type="entry name" value="ATPase domain of HSP90 chaperone/DNA topoisomerase II/histidine kinase"/>
    <property type="match status" value="1"/>
</dbReference>
<dbReference type="EMBL" id="FSSB01000016">
    <property type="protein sequence ID" value="SIO94862.1"/>
    <property type="molecule type" value="Genomic_DNA"/>
</dbReference>
<evidence type="ECO:0000256" key="3">
    <source>
        <dbReference type="ARBA" id="ARBA00012438"/>
    </source>
</evidence>
<dbReference type="PROSITE" id="PS50885">
    <property type="entry name" value="HAMP"/>
    <property type="match status" value="1"/>
</dbReference>
<dbReference type="PANTHER" id="PTHR45528">
    <property type="entry name" value="SENSOR HISTIDINE KINASE CPXA"/>
    <property type="match status" value="1"/>
</dbReference>
<keyword evidence="7 14" id="KW-0812">Transmembrane</keyword>
<dbReference type="GO" id="GO:0005886">
    <property type="term" value="C:plasma membrane"/>
    <property type="evidence" value="ECO:0007669"/>
    <property type="project" value="UniProtKB-SubCell"/>
</dbReference>
<comment type="catalytic activity">
    <reaction evidence="1">
        <text>ATP + protein L-histidine = ADP + protein N-phospho-L-histidine.</text>
        <dbReference type="EC" id="2.7.13.3"/>
    </reaction>
</comment>
<dbReference type="InterPro" id="IPR036890">
    <property type="entry name" value="HATPase_C_sf"/>
</dbReference>
<dbReference type="InterPro" id="IPR036097">
    <property type="entry name" value="HisK_dim/P_sf"/>
</dbReference>
<keyword evidence="11 14" id="KW-1133">Transmembrane helix</keyword>
<dbReference type="InterPro" id="IPR050398">
    <property type="entry name" value="HssS/ArlS-like"/>
</dbReference>
<dbReference type="RefSeq" id="WP_074373376.1">
    <property type="nucleotide sequence ID" value="NZ_AP024907.1"/>
</dbReference>
<evidence type="ECO:0000259" key="16">
    <source>
        <dbReference type="PROSITE" id="PS50885"/>
    </source>
</evidence>
<dbReference type="InterPro" id="IPR003661">
    <property type="entry name" value="HisK_dim/P_dom"/>
</dbReference>
<dbReference type="GO" id="GO:0000155">
    <property type="term" value="F:phosphorelay sensor kinase activity"/>
    <property type="evidence" value="ECO:0007669"/>
    <property type="project" value="InterPro"/>
</dbReference>
<keyword evidence="20" id="KW-1185">Reference proteome</keyword>
<keyword evidence="6 18" id="KW-0808">Transferase</keyword>
<evidence type="ECO:0000256" key="2">
    <source>
        <dbReference type="ARBA" id="ARBA00004651"/>
    </source>
</evidence>
<evidence type="ECO:0000256" key="5">
    <source>
        <dbReference type="ARBA" id="ARBA00022553"/>
    </source>
</evidence>
<feature type="transmembrane region" description="Helical" evidence="14">
    <location>
        <begin position="9"/>
        <end position="35"/>
    </location>
</feature>
<evidence type="ECO:0000313" key="19">
    <source>
        <dbReference type="Proteomes" id="UP000184774"/>
    </source>
</evidence>
<evidence type="ECO:0000256" key="11">
    <source>
        <dbReference type="ARBA" id="ARBA00022989"/>
    </source>
</evidence>
<dbReference type="Proteomes" id="UP000184774">
    <property type="component" value="Unassembled WGS sequence"/>
</dbReference>
<feature type="domain" description="Histidine kinase" evidence="15">
    <location>
        <begin position="228"/>
        <end position="420"/>
    </location>
</feature>
<keyword evidence="8" id="KW-0547">Nucleotide-binding</keyword>
<evidence type="ECO:0000313" key="17">
    <source>
        <dbReference type="EMBL" id="QMV14860.1"/>
    </source>
</evidence>
<comment type="subcellular location">
    <subcellularLocation>
        <location evidence="2">Cell membrane</location>
        <topology evidence="2">Multi-pass membrane protein</topology>
    </subcellularLocation>
</comment>
<evidence type="ECO:0000313" key="18">
    <source>
        <dbReference type="EMBL" id="SIO94862.1"/>
    </source>
</evidence>
<dbReference type="SUPFAM" id="SSF47384">
    <property type="entry name" value="Homodimeric domain of signal transducing histidine kinase"/>
    <property type="match status" value="1"/>
</dbReference>
<dbReference type="EMBL" id="CP046268">
    <property type="protein sequence ID" value="QMV14860.1"/>
    <property type="molecule type" value="Genomic_DNA"/>
</dbReference>
<evidence type="ECO:0000256" key="10">
    <source>
        <dbReference type="ARBA" id="ARBA00022840"/>
    </source>
</evidence>
<dbReference type="PROSITE" id="PS50109">
    <property type="entry name" value="HIS_KIN"/>
    <property type="match status" value="1"/>
</dbReference>
<accession>A0A1N6M5Z6</accession>
<gene>
    <name evidence="18" type="primary">prrB</name>
    <name evidence="18" type="ORF">VSP9026_02593</name>
    <name evidence="17" type="ORF">Vspart_02135</name>
</gene>
<evidence type="ECO:0000256" key="8">
    <source>
        <dbReference type="ARBA" id="ARBA00022741"/>
    </source>
</evidence>
<feature type="transmembrane region" description="Helical" evidence="14">
    <location>
        <begin position="144"/>
        <end position="167"/>
    </location>
</feature>
<reference evidence="18 19" key="1">
    <citation type="submission" date="2016-12" db="EMBL/GenBank/DDBJ databases">
        <authorList>
            <person name="Song W.-J."/>
            <person name="Kurnit D.M."/>
        </authorList>
    </citation>
    <scope>NUCLEOTIDE SEQUENCE [LARGE SCALE GENOMIC DNA]</scope>
    <source>
        <strain evidence="18 19">CECT 9026</strain>
    </source>
</reference>
<evidence type="ECO:0000256" key="6">
    <source>
        <dbReference type="ARBA" id="ARBA00022679"/>
    </source>
</evidence>
<evidence type="ECO:0000256" key="4">
    <source>
        <dbReference type="ARBA" id="ARBA00022475"/>
    </source>
</evidence>
<reference evidence="17 20" key="3">
    <citation type="journal article" date="2020" name="J. Nat. Prod.">
        <title>Genomics-Metabolomics Profiling Disclosed Marine Vibrio spartinae 3.6 as a Producer of a New Branched Side Chain Prodigiosin.</title>
        <authorList>
            <person name="Vitale G.A."/>
            <person name="Sciarretta M."/>
            <person name="Palma Esposito F."/>
            <person name="January G.G."/>
            <person name="Giaccio M."/>
            <person name="Bunk B."/>
            <person name="Sproer C."/>
            <person name="Bajerski F."/>
            <person name="Power D."/>
            <person name="Festa C."/>
            <person name="Monti M.C."/>
            <person name="D'Auria M.V."/>
            <person name="de Pascale D."/>
        </authorList>
    </citation>
    <scope>NUCLEOTIDE SEQUENCE [LARGE SCALE GENOMIC DNA]</scope>
    <source>
        <strain evidence="17 20">3.6</strain>
    </source>
</reference>
<dbReference type="Pfam" id="PF00512">
    <property type="entry name" value="HisKA"/>
    <property type="match status" value="1"/>
</dbReference>
<dbReference type="InterPro" id="IPR005467">
    <property type="entry name" value="His_kinase_dom"/>
</dbReference>